<dbReference type="InterPro" id="IPR011604">
    <property type="entry name" value="PDDEXK-like_dom_sf"/>
</dbReference>
<dbReference type="EMBL" id="LR796363">
    <property type="protein sequence ID" value="CAB4138793.1"/>
    <property type="molecule type" value="Genomic_DNA"/>
</dbReference>
<protein>
    <recommendedName>
        <fullName evidence="2">PD-(D/E)XK nuclease superfamily</fullName>
    </recommendedName>
</protein>
<evidence type="ECO:0008006" key="2">
    <source>
        <dbReference type="Google" id="ProtNLM"/>
    </source>
</evidence>
<dbReference type="Gene3D" id="3.90.320.10">
    <property type="match status" value="1"/>
</dbReference>
<name>A0A6J5LZU5_9CAUD</name>
<organism evidence="1">
    <name type="scientific">uncultured Caudovirales phage</name>
    <dbReference type="NCBI Taxonomy" id="2100421"/>
    <lineage>
        <taxon>Viruses</taxon>
        <taxon>Duplodnaviria</taxon>
        <taxon>Heunggongvirae</taxon>
        <taxon>Uroviricota</taxon>
        <taxon>Caudoviricetes</taxon>
        <taxon>Peduoviridae</taxon>
        <taxon>Maltschvirus</taxon>
        <taxon>Maltschvirus maltsch</taxon>
    </lineage>
</organism>
<accession>A0A6J5LZU5</accession>
<proteinExistence type="predicted"/>
<gene>
    <name evidence="1" type="ORF">UFOVP341_11</name>
</gene>
<reference evidence="1" key="1">
    <citation type="submission" date="2020-04" db="EMBL/GenBank/DDBJ databases">
        <authorList>
            <person name="Chiriac C."/>
            <person name="Salcher M."/>
            <person name="Ghai R."/>
            <person name="Kavagutti S V."/>
        </authorList>
    </citation>
    <scope>NUCLEOTIDE SEQUENCE</scope>
</reference>
<sequence length="256" mass="28118">MFQDNTPDPVASAVVAILGDAMLAKRAGQERRQYLGASMWGDPCDRKLGFMYHQAKPDAGFKPEVLRIFDMGHDGESRMAEYLKAAGFQLLTAGEDGKQFGFSAGGGKLKGHIDGVIIAGPAGVGITWPALWENKALNEKGFKEAVTKGIKVAKPLYYAQAQVYMAYMELQVCLFTVQNRNTGEVHAEIIPFDALAAQEASDRAVRVVSSSNPTELNRIGRDTTDFRCKFCDFKGTCWAQPTFTTPQPTTPKWLKK</sequence>
<evidence type="ECO:0000313" key="1">
    <source>
        <dbReference type="EMBL" id="CAB4138793.1"/>
    </source>
</evidence>